<feature type="domain" description="Alpha/beta hydrolase fold-3" evidence="3">
    <location>
        <begin position="111"/>
        <end position="194"/>
    </location>
</feature>
<sequence>MLSLMATVAMLSSIASTYPKPKPCPSSPGLPWMTRIVVSVVSHISDITRRSDGTVKRRLLSFLNLKLLPIPTHILGVSSSDISVDPACDLWFPIFTLSTTTRAAASGALPIIFFPGGGFVLLGAASLFYDAVCCRFAKELDAVIISVNYRLSLEHRFPSQYEDGWEVLRHIDDHDWELLHALSFLAGDSAVGVLVGKGEPGPLAVNVSGPNVMDITDLEEFPATLLFHGRFNSLKDWQKRQHEWLKRSRKEADFSRAVRLPEGLAKAVP</sequence>
<dbReference type="GO" id="GO:0009860">
    <property type="term" value="P:pollen tube growth"/>
    <property type="evidence" value="ECO:0007669"/>
    <property type="project" value="TreeGrafter"/>
</dbReference>
<gene>
    <name evidence="5" type="primary">LOC116204174</name>
</gene>
<dbReference type="InterPro" id="IPR029058">
    <property type="entry name" value="AB_hydrolase_fold"/>
</dbReference>
<dbReference type="GeneID" id="116204174"/>
<dbReference type="Pfam" id="PF07859">
    <property type="entry name" value="Abhydrolase_3"/>
    <property type="match status" value="1"/>
</dbReference>
<evidence type="ECO:0000256" key="2">
    <source>
        <dbReference type="SAM" id="SignalP"/>
    </source>
</evidence>
<evidence type="ECO:0000313" key="4">
    <source>
        <dbReference type="Proteomes" id="UP000515151"/>
    </source>
</evidence>
<keyword evidence="4" id="KW-1185">Reference proteome</keyword>
<evidence type="ECO:0000259" key="3">
    <source>
        <dbReference type="Pfam" id="PF07859"/>
    </source>
</evidence>
<dbReference type="RefSeq" id="XP_031392107.1">
    <property type="nucleotide sequence ID" value="XM_031536247.1"/>
</dbReference>
<evidence type="ECO:0000256" key="1">
    <source>
        <dbReference type="ARBA" id="ARBA00010515"/>
    </source>
</evidence>
<name>A0A6P8D4T3_PUNGR</name>
<dbReference type="GO" id="GO:0052689">
    <property type="term" value="F:carboxylic ester hydrolase activity"/>
    <property type="evidence" value="ECO:0007669"/>
    <property type="project" value="TreeGrafter"/>
</dbReference>
<feature type="signal peptide" evidence="2">
    <location>
        <begin position="1"/>
        <end position="17"/>
    </location>
</feature>
<organism evidence="4 5">
    <name type="scientific">Punica granatum</name>
    <name type="common">Pomegranate</name>
    <dbReference type="NCBI Taxonomy" id="22663"/>
    <lineage>
        <taxon>Eukaryota</taxon>
        <taxon>Viridiplantae</taxon>
        <taxon>Streptophyta</taxon>
        <taxon>Embryophyta</taxon>
        <taxon>Tracheophyta</taxon>
        <taxon>Spermatophyta</taxon>
        <taxon>Magnoliopsida</taxon>
        <taxon>eudicotyledons</taxon>
        <taxon>Gunneridae</taxon>
        <taxon>Pentapetalae</taxon>
        <taxon>rosids</taxon>
        <taxon>malvids</taxon>
        <taxon>Myrtales</taxon>
        <taxon>Lythraceae</taxon>
        <taxon>Punica</taxon>
    </lineage>
</organism>
<dbReference type="OrthoDB" id="408631at2759"/>
<dbReference type="PANTHER" id="PTHR23024">
    <property type="entry name" value="ARYLACETAMIDE DEACETYLASE"/>
    <property type="match status" value="1"/>
</dbReference>
<dbReference type="Proteomes" id="UP000515151">
    <property type="component" value="Chromosome 4"/>
</dbReference>
<proteinExistence type="inferred from homology"/>
<dbReference type="InterPro" id="IPR013094">
    <property type="entry name" value="AB_hydrolase_3"/>
</dbReference>
<dbReference type="InterPro" id="IPR050466">
    <property type="entry name" value="Carboxylest/Gibb_receptor"/>
</dbReference>
<dbReference type="PANTHER" id="PTHR23024:SF609">
    <property type="entry name" value="CARBOXYLESTERASE 18-RELATED"/>
    <property type="match status" value="1"/>
</dbReference>
<feature type="chain" id="PRO_5027835620" evidence="2">
    <location>
        <begin position="18"/>
        <end position="269"/>
    </location>
</feature>
<accession>A0A6P8D4T3</accession>
<dbReference type="Gene3D" id="3.40.50.1820">
    <property type="entry name" value="alpha/beta hydrolase"/>
    <property type="match status" value="1"/>
</dbReference>
<dbReference type="SUPFAM" id="SSF53474">
    <property type="entry name" value="alpha/beta-Hydrolases"/>
    <property type="match status" value="1"/>
</dbReference>
<evidence type="ECO:0000313" key="5">
    <source>
        <dbReference type="RefSeq" id="XP_031392107.1"/>
    </source>
</evidence>
<reference evidence="5" key="2">
    <citation type="submission" date="2025-08" db="UniProtKB">
        <authorList>
            <consortium name="RefSeq"/>
        </authorList>
    </citation>
    <scope>IDENTIFICATION</scope>
    <source>
        <tissue evidence="5">Leaf</tissue>
    </source>
</reference>
<comment type="similarity">
    <text evidence="1">Belongs to the 'GDXG' lipolytic enzyme family.</text>
</comment>
<reference evidence="4" key="1">
    <citation type="journal article" date="2020" name="Plant Biotechnol. J.">
        <title>The pomegranate (Punica granatum L.) draft genome dissects genetic divergence between soft- and hard-seeded cultivars.</title>
        <authorList>
            <person name="Luo X."/>
            <person name="Li H."/>
            <person name="Wu Z."/>
            <person name="Yao W."/>
            <person name="Zhao P."/>
            <person name="Cao D."/>
            <person name="Yu H."/>
            <person name="Li K."/>
            <person name="Poudel K."/>
            <person name="Zhao D."/>
            <person name="Zhang F."/>
            <person name="Xia X."/>
            <person name="Chen L."/>
            <person name="Wang Q."/>
            <person name="Jing D."/>
            <person name="Cao S."/>
        </authorList>
    </citation>
    <scope>NUCLEOTIDE SEQUENCE [LARGE SCALE GENOMIC DNA]</scope>
    <source>
        <strain evidence="4">cv. Tunisia</strain>
    </source>
</reference>
<protein>
    <submittedName>
        <fullName evidence="5">Probable carboxylesterase 18</fullName>
    </submittedName>
</protein>
<keyword evidence="2" id="KW-0732">Signal</keyword>
<dbReference type="AlphaFoldDB" id="A0A6P8D4T3"/>